<sequence length="215" mass="23124">MRYKIRTLLVITACFAVLALWARNHFTSPYGDKAPASLLSPIRTKITVHPNGIVQTRRITYSLFDYGISEFGNIRLAVANKPFSGKSSGTLLLSSNPALANSITSDSYSATGVGNRRFEHEITADGSSCRFGGLSFEIVDCELRLLNDTFPVDESPTLIVVNAKGEIEAVVEIPVQAATGVGSEMVGSEPFADPSSNRKEKSSDADDPFAASPFD</sequence>
<dbReference type="EMBL" id="CP036432">
    <property type="protein sequence ID" value="QDV83549.1"/>
    <property type="molecule type" value="Genomic_DNA"/>
</dbReference>
<keyword evidence="3" id="KW-1185">Reference proteome</keyword>
<proteinExistence type="predicted"/>
<gene>
    <name evidence="2" type="ORF">TBK1r_24910</name>
</gene>
<evidence type="ECO:0000256" key="1">
    <source>
        <dbReference type="SAM" id="MobiDB-lite"/>
    </source>
</evidence>
<feature type="region of interest" description="Disordered" evidence="1">
    <location>
        <begin position="182"/>
        <end position="215"/>
    </location>
</feature>
<evidence type="ECO:0000313" key="3">
    <source>
        <dbReference type="Proteomes" id="UP000318081"/>
    </source>
</evidence>
<protein>
    <submittedName>
        <fullName evidence="2">Uncharacterized protein</fullName>
    </submittedName>
</protein>
<accession>A0ABX5XNJ5</accession>
<name>A0ABX5XNJ5_9BACT</name>
<reference evidence="2 3" key="1">
    <citation type="submission" date="2019-02" db="EMBL/GenBank/DDBJ databases">
        <title>Deep-cultivation of Planctomycetes and their phenomic and genomic characterization uncovers novel biology.</title>
        <authorList>
            <person name="Wiegand S."/>
            <person name="Jogler M."/>
            <person name="Boedeker C."/>
            <person name="Pinto D."/>
            <person name="Vollmers J."/>
            <person name="Rivas-Marin E."/>
            <person name="Kohn T."/>
            <person name="Peeters S.H."/>
            <person name="Heuer A."/>
            <person name="Rast P."/>
            <person name="Oberbeckmann S."/>
            <person name="Bunk B."/>
            <person name="Jeske O."/>
            <person name="Meyerdierks A."/>
            <person name="Storesund J.E."/>
            <person name="Kallscheuer N."/>
            <person name="Luecker S."/>
            <person name="Lage O.M."/>
            <person name="Pohl T."/>
            <person name="Merkel B.J."/>
            <person name="Hornburger P."/>
            <person name="Mueller R.-W."/>
            <person name="Bruemmer F."/>
            <person name="Labrenz M."/>
            <person name="Spormann A.M."/>
            <person name="Op den Camp H."/>
            <person name="Overmann J."/>
            <person name="Amann R."/>
            <person name="Jetten M.S.M."/>
            <person name="Mascher T."/>
            <person name="Medema M.H."/>
            <person name="Devos D.P."/>
            <person name="Kaster A.-K."/>
            <person name="Ovreas L."/>
            <person name="Rohde M."/>
            <person name="Galperin M.Y."/>
            <person name="Jogler C."/>
        </authorList>
    </citation>
    <scope>NUCLEOTIDE SEQUENCE [LARGE SCALE GENOMIC DNA]</scope>
    <source>
        <strain evidence="2 3">TBK1r</strain>
    </source>
</reference>
<evidence type="ECO:0000313" key="2">
    <source>
        <dbReference type="EMBL" id="QDV83549.1"/>
    </source>
</evidence>
<dbReference type="Proteomes" id="UP000318081">
    <property type="component" value="Chromosome"/>
</dbReference>
<organism evidence="2 3">
    <name type="scientific">Stieleria magnilauensis</name>
    <dbReference type="NCBI Taxonomy" id="2527963"/>
    <lineage>
        <taxon>Bacteria</taxon>
        <taxon>Pseudomonadati</taxon>
        <taxon>Planctomycetota</taxon>
        <taxon>Planctomycetia</taxon>
        <taxon>Pirellulales</taxon>
        <taxon>Pirellulaceae</taxon>
        <taxon>Stieleria</taxon>
    </lineage>
</organism>